<dbReference type="SUPFAM" id="SSF47384">
    <property type="entry name" value="Homodimeric domain of signal transducing histidine kinase"/>
    <property type="match status" value="1"/>
</dbReference>
<dbReference type="GeneID" id="107025200"/>
<protein>
    <submittedName>
        <fullName evidence="3">Protein EIN4-like</fullName>
    </submittedName>
</protein>
<name>A0ABM1H7H0_SOLPN</name>
<dbReference type="InterPro" id="IPR036097">
    <property type="entry name" value="HisK_dim/P_sf"/>
</dbReference>
<dbReference type="Pfam" id="PF00512">
    <property type="entry name" value="HisKA"/>
    <property type="match status" value="1"/>
</dbReference>
<dbReference type="RefSeq" id="XP_015081499.1">
    <property type="nucleotide sequence ID" value="XM_015226013.1"/>
</dbReference>
<organism evidence="2 3">
    <name type="scientific">Solanum pennellii</name>
    <name type="common">Tomato</name>
    <name type="synonym">Lycopersicon pennellii</name>
    <dbReference type="NCBI Taxonomy" id="28526"/>
    <lineage>
        <taxon>Eukaryota</taxon>
        <taxon>Viridiplantae</taxon>
        <taxon>Streptophyta</taxon>
        <taxon>Embryophyta</taxon>
        <taxon>Tracheophyta</taxon>
        <taxon>Spermatophyta</taxon>
        <taxon>Magnoliopsida</taxon>
        <taxon>eudicotyledons</taxon>
        <taxon>Gunneridae</taxon>
        <taxon>Pentapetalae</taxon>
        <taxon>asterids</taxon>
        <taxon>lamiids</taxon>
        <taxon>Solanales</taxon>
        <taxon>Solanaceae</taxon>
        <taxon>Solanoideae</taxon>
        <taxon>Solaneae</taxon>
        <taxon>Solanum</taxon>
        <taxon>Solanum subgen. Lycopersicon</taxon>
    </lineage>
</organism>
<dbReference type="Proteomes" id="UP000694930">
    <property type="component" value="Chromosome 7"/>
</dbReference>
<dbReference type="InterPro" id="IPR003661">
    <property type="entry name" value="HisK_dim/P_dom"/>
</dbReference>
<sequence length="260" mass="29626">MVDTEKKITQEALQFYRSLLGSNASQLPAINPWVMKNVHVLDRSHQLRLIQPVTKEKDFKGVTPELIYTRYAILVLVIRSANDDWSHNEMKIVEVVADQVAVALSHATILEELMREKLEARNGLLQQAEENVVKASQARNLFQKGMNNGMRRPMHSILGLLFILQDENTSSNQKIIIDTMVRTSTVLLNLINDAMDIPDKDEGRFLVKMMPFQLHSLIREAFCLVKCLCFYKGFGFSMDVPSSLANLVMGDEKRTKTTFL</sequence>
<reference evidence="2" key="1">
    <citation type="journal article" date="2014" name="Nat. Genet.">
        <title>The genome of the stress-tolerant wild tomato species Solanum pennellii.</title>
        <authorList>
            <person name="Bolger A."/>
            <person name="Scossa F."/>
            <person name="Bolger M.E."/>
            <person name="Lanz C."/>
            <person name="Maumus F."/>
            <person name="Tohge T."/>
            <person name="Quesneville H."/>
            <person name="Alseekh S."/>
            <person name="Sorensen I."/>
            <person name="Lichtenstein G."/>
            <person name="Fich E.A."/>
            <person name="Conte M."/>
            <person name="Keller H."/>
            <person name="Schneeberger K."/>
            <person name="Schwacke R."/>
            <person name="Ofner I."/>
            <person name="Vrebalov J."/>
            <person name="Xu Y."/>
            <person name="Osorio S."/>
            <person name="Aflitos S.A."/>
            <person name="Schijlen E."/>
            <person name="Jimenez-Gomez J.M."/>
            <person name="Ryngajllo M."/>
            <person name="Kimura S."/>
            <person name="Kumar R."/>
            <person name="Koenig D."/>
            <person name="Headland L.R."/>
            <person name="Maloof J.N."/>
            <person name="Sinha N."/>
            <person name="van Ham R.C."/>
            <person name="Lankhorst R.K."/>
            <person name="Mao L."/>
            <person name="Vogel A."/>
            <person name="Arsova B."/>
            <person name="Panstruga R."/>
            <person name="Fei Z."/>
            <person name="Rose J.K."/>
            <person name="Zamir D."/>
            <person name="Carrari F."/>
            <person name="Giovannoni J.J."/>
            <person name="Weigel D."/>
            <person name="Usadel B."/>
            <person name="Fernie A.R."/>
        </authorList>
    </citation>
    <scope>NUCLEOTIDE SEQUENCE [LARGE SCALE GENOMIC DNA]</scope>
    <source>
        <strain evidence="2">cv. LA0716</strain>
    </source>
</reference>
<reference evidence="3" key="2">
    <citation type="submission" date="2025-08" db="UniProtKB">
        <authorList>
            <consortium name="RefSeq"/>
        </authorList>
    </citation>
    <scope>IDENTIFICATION</scope>
</reference>
<dbReference type="PANTHER" id="PTHR24423:SF640">
    <property type="entry name" value="ETHYLENE RECEPTOR"/>
    <property type="match status" value="1"/>
</dbReference>
<accession>A0ABM1H7H0</accession>
<proteinExistence type="predicted"/>
<evidence type="ECO:0000259" key="1">
    <source>
        <dbReference type="Pfam" id="PF00512"/>
    </source>
</evidence>
<evidence type="ECO:0000313" key="2">
    <source>
        <dbReference type="Proteomes" id="UP000694930"/>
    </source>
</evidence>
<dbReference type="CDD" id="cd00082">
    <property type="entry name" value="HisKA"/>
    <property type="match status" value="1"/>
</dbReference>
<evidence type="ECO:0000313" key="3">
    <source>
        <dbReference type="RefSeq" id="XP_015081499.1"/>
    </source>
</evidence>
<keyword evidence="2" id="KW-1185">Reference proteome</keyword>
<gene>
    <name evidence="3" type="primary">LOC107025200</name>
</gene>
<dbReference type="Gene3D" id="1.10.287.130">
    <property type="match status" value="1"/>
</dbReference>
<feature type="domain" description="Signal transduction histidine kinase dimerisation/phosphoacceptor" evidence="1">
    <location>
        <begin position="139"/>
        <end position="202"/>
    </location>
</feature>
<dbReference type="PANTHER" id="PTHR24423">
    <property type="entry name" value="TWO-COMPONENT SENSOR HISTIDINE KINASE"/>
    <property type="match status" value="1"/>
</dbReference>